<comment type="subunit">
    <text evidence="8">Homodimer.</text>
</comment>
<dbReference type="RefSeq" id="WP_045097082.1">
    <property type="nucleotide sequence ID" value="NZ_LN614827.1"/>
</dbReference>
<dbReference type="SUPFAM" id="SSF51735">
    <property type="entry name" value="NAD(P)-binding Rossmann-fold domains"/>
    <property type="match status" value="1"/>
</dbReference>
<dbReference type="CDD" id="cd01065">
    <property type="entry name" value="NAD_bind_Shikimate_DH"/>
    <property type="match status" value="1"/>
</dbReference>
<dbReference type="KEGG" id="lfa:LFA_3516"/>
<keyword evidence="6 8" id="KW-0057">Aromatic amino acid biosynthesis</keyword>
<reference evidence="13" key="1">
    <citation type="submission" date="2014-09" db="EMBL/GenBank/DDBJ databases">
        <authorList>
            <person name="Gomez-Valero L."/>
        </authorList>
    </citation>
    <scope>NUCLEOTIDE SEQUENCE [LARGE SCALE GENOMIC DNA]</scope>
    <source>
        <strain evidence="13">ATCC700992</strain>
    </source>
</reference>
<feature type="binding site" evidence="8">
    <location>
        <position position="88"/>
    </location>
    <ligand>
        <name>shikimate</name>
        <dbReference type="ChEBI" id="CHEBI:36208"/>
    </ligand>
</feature>
<feature type="binding site" evidence="8">
    <location>
        <position position="210"/>
    </location>
    <ligand>
        <name>NADP(+)</name>
        <dbReference type="ChEBI" id="CHEBI:58349"/>
    </ligand>
</feature>
<comment type="function">
    <text evidence="8">Involved in the biosynthesis of the chorismate, which leads to the biosynthesis of aromatic amino acids. Catalyzes the reversible NADPH linked reduction of 3-dehydroshikimate (DHSA) to yield shikimate (SA).</text>
</comment>
<feature type="active site" description="Proton acceptor" evidence="8">
    <location>
        <position position="67"/>
    </location>
</feature>
<evidence type="ECO:0000256" key="4">
    <source>
        <dbReference type="ARBA" id="ARBA00022857"/>
    </source>
</evidence>
<feature type="binding site" evidence="8">
    <location>
        <position position="234"/>
    </location>
    <ligand>
        <name>NADP(+)</name>
        <dbReference type="ChEBI" id="CHEBI:58349"/>
    </ligand>
</feature>
<dbReference type="Pfam" id="PF18317">
    <property type="entry name" value="SDH_C"/>
    <property type="match status" value="1"/>
</dbReference>
<dbReference type="InterPro" id="IPR046346">
    <property type="entry name" value="Aminoacid_DH-like_N_sf"/>
</dbReference>
<feature type="binding site" evidence="8">
    <location>
        <position position="241"/>
    </location>
    <ligand>
        <name>shikimate</name>
        <dbReference type="ChEBI" id="CHEBI:36208"/>
    </ligand>
</feature>
<evidence type="ECO:0000256" key="3">
    <source>
        <dbReference type="ARBA" id="ARBA00022605"/>
    </source>
</evidence>
<evidence type="ECO:0000259" key="9">
    <source>
        <dbReference type="Pfam" id="PF01488"/>
    </source>
</evidence>
<dbReference type="InterPro" id="IPR011342">
    <property type="entry name" value="Shikimate_DH"/>
</dbReference>
<feature type="binding site" evidence="8">
    <location>
        <begin position="16"/>
        <end position="18"/>
    </location>
    <ligand>
        <name>shikimate</name>
        <dbReference type="ChEBI" id="CHEBI:36208"/>
    </ligand>
</feature>
<dbReference type="GO" id="GO:0004764">
    <property type="term" value="F:shikimate 3-dehydrogenase (NADP+) activity"/>
    <property type="evidence" value="ECO:0007669"/>
    <property type="project" value="UniProtKB-UniRule"/>
</dbReference>
<dbReference type="InterPro" id="IPR013708">
    <property type="entry name" value="Shikimate_DH-bd_N"/>
</dbReference>
<feature type="binding site" evidence="8">
    <location>
        <position position="79"/>
    </location>
    <ligand>
        <name>NADP(+)</name>
        <dbReference type="ChEBI" id="CHEBI:58349"/>
    </ligand>
</feature>
<evidence type="ECO:0000259" key="11">
    <source>
        <dbReference type="Pfam" id="PF18317"/>
    </source>
</evidence>
<dbReference type="GO" id="GO:0050661">
    <property type="term" value="F:NADP binding"/>
    <property type="evidence" value="ECO:0007669"/>
    <property type="project" value="InterPro"/>
</dbReference>
<keyword evidence="3 8" id="KW-0028">Amino-acid biosynthesis</keyword>
<dbReference type="Pfam" id="PF01488">
    <property type="entry name" value="Shikimate_DH"/>
    <property type="match status" value="1"/>
</dbReference>
<feature type="domain" description="Quinate/shikimate 5-dehydrogenase/glutamyl-tRNA reductase" evidence="9">
    <location>
        <begin position="116"/>
        <end position="188"/>
    </location>
</feature>
<keyword evidence="13" id="KW-1185">Reference proteome</keyword>
<feature type="binding site" evidence="8">
    <location>
        <position position="212"/>
    </location>
    <ligand>
        <name>shikimate</name>
        <dbReference type="ChEBI" id="CHEBI:36208"/>
    </ligand>
</feature>
<dbReference type="GO" id="GO:0019632">
    <property type="term" value="P:shikimate metabolic process"/>
    <property type="evidence" value="ECO:0007669"/>
    <property type="project" value="InterPro"/>
</dbReference>
<evidence type="ECO:0000313" key="12">
    <source>
        <dbReference type="EMBL" id="CEG58848.1"/>
    </source>
</evidence>
<dbReference type="Gene3D" id="3.40.50.10860">
    <property type="entry name" value="Leucine Dehydrogenase, chain A, domain 1"/>
    <property type="match status" value="1"/>
</dbReference>
<dbReference type="HOGENOM" id="CLU_044063_2_1_6"/>
<accession>A0A098G8P6</accession>
<evidence type="ECO:0000259" key="10">
    <source>
        <dbReference type="Pfam" id="PF08501"/>
    </source>
</evidence>
<evidence type="ECO:0000256" key="7">
    <source>
        <dbReference type="ARBA" id="ARBA00049442"/>
    </source>
</evidence>
<dbReference type="NCBIfam" id="NF001310">
    <property type="entry name" value="PRK00258.1-2"/>
    <property type="match status" value="1"/>
</dbReference>
<evidence type="ECO:0000256" key="8">
    <source>
        <dbReference type="HAMAP-Rule" id="MF_00222"/>
    </source>
</evidence>
<dbReference type="Proteomes" id="UP000032430">
    <property type="component" value="Chromosome I"/>
</dbReference>
<organism evidence="12 13">
    <name type="scientific">Legionella fallonii LLAP-10</name>
    <dbReference type="NCBI Taxonomy" id="1212491"/>
    <lineage>
        <taxon>Bacteria</taxon>
        <taxon>Pseudomonadati</taxon>
        <taxon>Pseudomonadota</taxon>
        <taxon>Gammaproteobacteria</taxon>
        <taxon>Legionellales</taxon>
        <taxon>Legionellaceae</taxon>
        <taxon>Legionella</taxon>
    </lineage>
</organism>
<dbReference type="EMBL" id="LN614827">
    <property type="protein sequence ID" value="CEG58848.1"/>
    <property type="molecule type" value="Genomic_DNA"/>
</dbReference>
<dbReference type="FunFam" id="3.40.50.10860:FF:000006">
    <property type="entry name" value="Shikimate dehydrogenase (NADP(+))"/>
    <property type="match status" value="1"/>
</dbReference>
<evidence type="ECO:0000313" key="13">
    <source>
        <dbReference type="Proteomes" id="UP000032430"/>
    </source>
</evidence>
<feature type="binding site" evidence="8">
    <location>
        <position position="63"/>
    </location>
    <ligand>
        <name>shikimate</name>
        <dbReference type="ChEBI" id="CHEBI:36208"/>
    </ligand>
</feature>
<gene>
    <name evidence="8 12" type="primary">aroE</name>
    <name evidence="12" type="ORF">LFA_3516</name>
</gene>
<name>A0A098G8P6_9GAMM</name>
<dbReference type="InterPro" id="IPR036291">
    <property type="entry name" value="NAD(P)-bd_dom_sf"/>
</dbReference>
<dbReference type="EC" id="1.1.1.25" evidence="2 8"/>
<feature type="domain" description="SDH C-terminal" evidence="11">
    <location>
        <begin position="234"/>
        <end position="264"/>
    </location>
</feature>
<dbReference type="GO" id="GO:0008652">
    <property type="term" value="P:amino acid biosynthetic process"/>
    <property type="evidence" value="ECO:0007669"/>
    <property type="project" value="UniProtKB-KW"/>
</dbReference>
<evidence type="ECO:0000256" key="6">
    <source>
        <dbReference type="ARBA" id="ARBA00023141"/>
    </source>
</evidence>
<dbReference type="GO" id="GO:0005829">
    <property type="term" value="C:cytosol"/>
    <property type="evidence" value="ECO:0007669"/>
    <property type="project" value="TreeGrafter"/>
</dbReference>
<dbReference type="AlphaFoldDB" id="A0A098G8P6"/>
<dbReference type="InterPro" id="IPR022893">
    <property type="entry name" value="Shikimate_DH_fam"/>
</dbReference>
<comment type="catalytic activity">
    <reaction evidence="7 8">
        <text>shikimate + NADP(+) = 3-dehydroshikimate + NADPH + H(+)</text>
        <dbReference type="Rhea" id="RHEA:17737"/>
        <dbReference type="ChEBI" id="CHEBI:15378"/>
        <dbReference type="ChEBI" id="CHEBI:16630"/>
        <dbReference type="ChEBI" id="CHEBI:36208"/>
        <dbReference type="ChEBI" id="CHEBI:57783"/>
        <dbReference type="ChEBI" id="CHEBI:58349"/>
        <dbReference type="EC" id="1.1.1.25"/>
    </reaction>
</comment>
<dbReference type="STRING" id="1212491.LFA_3516"/>
<comment type="caution">
    <text evidence="8">Lacks conserved residue(s) required for the propagation of feature annotation.</text>
</comment>
<feature type="binding site" evidence="8">
    <location>
        <position position="103"/>
    </location>
    <ligand>
        <name>shikimate</name>
        <dbReference type="ChEBI" id="CHEBI:36208"/>
    </ligand>
</feature>
<dbReference type="InterPro" id="IPR006151">
    <property type="entry name" value="Shikm_DH/Glu-tRNA_Rdtase"/>
</dbReference>
<keyword evidence="5 8" id="KW-0560">Oxidoreductase</keyword>
<dbReference type="SUPFAM" id="SSF53223">
    <property type="entry name" value="Aminoacid dehydrogenase-like, N-terminal domain"/>
    <property type="match status" value="1"/>
</dbReference>
<dbReference type="OrthoDB" id="9776868at2"/>
<protein>
    <recommendedName>
        <fullName evidence="2 8">Shikimate dehydrogenase (NADP(+))</fullName>
        <shortName evidence="8">SDH</shortName>
        <ecNumber evidence="2 8">1.1.1.25</ecNumber>
    </recommendedName>
</protein>
<comment type="similarity">
    <text evidence="8">Belongs to the shikimate dehydrogenase family.</text>
</comment>
<comment type="pathway">
    <text evidence="1 8">Metabolic intermediate biosynthesis; chorismate biosynthesis; chorismate from D-erythrose 4-phosphate and phosphoenolpyruvate: step 4/7.</text>
</comment>
<sequence>MTSKRFAVIGNPITHSLSPIIHQSFAHQAKIELSYDKIQGDERLFEQQVSDFFIHKGKGLNVTLPFKQRAFAMAQHRTERCLLAGAANTLWICDNKLYADNTDGIGLIRDLTRYIDLPGKRILILGTGGAARGIIHPLLAANPETLTVASRTVAKAIALQNDFPQIKYAGLDTLSELFDLIINATSASLEGNTIFLPEQVMSYKPVCYDLAYQQKQATPFVDYAKNLGCVAIDGIGMLVEQAAEAFFIWNGVKPKTESVLQLLQQY</sequence>
<dbReference type="InterPro" id="IPR041121">
    <property type="entry name" value="SDH_C"/>
</dbReference>
<dbReference type="PANTHER" id="PTHR21089:SF1">
    <property type="entry name" value="BIFUNCTIONAL 3-DEHYDROQUINATE DEHYDRATASE_SHIKIMATE DEHYDROGENASE, CHLOROPLASTIC"/>
    <property type="match status" value="1"/>
</dbReference>
<dbReference type="HAMAP" id="MF_00222">
    <property type="entry name" value="Shikimate_DH_AroE"/>
    <property type="match status" value="1"/>
</dbReference>
<evidence type="ECO:0000256" key="1">
    <source>
        <dbReference type="ARBA" id="ARBA00004871"/>
    </source>
</evidence>
<evidence type="ECO:0000256" key="5">
    <source>
        <dbReference type="ARBA" id="ARBA00023002"/>
    </source>
</evidence>
<keyword evidence="4 8" id="KW-0521">NADP</keyword>
<evidence type="ECO:0000256" key="2">
    <source>
        <dbReference type="ARBA" id="ARBA00012962"/>
    </source>
</evidence>
<dbReference type="UniPathway" id="UPA00053">
    <property type="reaction ID" value="UER00087"/>
</dbReference>
<dbReference type="Pfam" id="PF08501">
    <property type="entry name" value="Shikimate_dh_N"/>
    <property type="match status" value="1"/>
</dbReference>
<dbReference type="GO" id="GO:0009073">
    <property type="term" value="P:aromatic amino acid family biosynthetic process"/>
    <property type="evidence" value="ECO:0007669"/>
    <property type="project" value="UniProtKB-KW"/>
</dbReference>
<dbReference type="PANTHER" id="PTHR21089">
    <property type="entry name" value="SHIKIMATE DEHYDROGENASE"/>
    <property type="match status" value="1"/>
</dbReference>
<dbReference type="Gene3D" id="3.40.50.720">
    <property type="entry name" value="NAD(P)-binding Rossmann-like Domain"/>
    <property type="match status" value="1"/>
</dbReference>
<dbReference type="NCBIfam" id="TIGR00507">
    <property type="entry name" value="aroE"/>
    <property type="match status" value="1"/>
</dbReference>
<dbReference type="GO" id="GO:0009423">
    <property type="term" value="P:chorismate biosynthetic process"/>
    <property type="evidence" value="ECO:0007669"/>
    <property type="project" value="UniProtKB-UniRule"/>
</dbReference>
<feature type="domain" description="Shikimate dehydrogenase substrate binding N-terminal" evidence="10">
    <location>
        <begin position="8"/>
        <end position="90"/>
    </location>
</feature>
<proteinExistence type="inferred from homology"/>